<dbReference type="Gene3D" id="1.10.260.40">
    <property type="entry name" value="lambda repressor-like DNA-binding domains"/>
    <property type="match status" value="1"/>
</dbReference>
<proteinExistence type="predicted"/>
<dbReference type="SUPFAM" id="SSF47413">
    <property type="entry name" value="lambda repressor-like DNA-binding domains"/>
    <property type="match status" value="1"/>
</dbReference>
<accession>A0AAP4DTN0</accession>
<dbReference type="EMBL" id="JAOWLV010000002">
    <property type="protein sequence ID" value="MDG4976110.1"/>
    <property type="molecule type" value="Genomic_DNA"/>
</dbReference>
<comment type="caution">
    <text evidence="1">The sequence shown here is derived from an EMBL/GenBank/DDBJ whole genome shotgun (WGS) entry which is preliminary data.</text>
</comment>
<sequence>MKQWTDELSQKLRYKRSDLKLNRGELCKILKIGSHTLKNLEEGSCEIKQSTYIKLLEWLVD</sequence>
<evidence type="ECO:0000313" key="2">
    <source>
        <dbReference type="Proteomes" id="UP001152598"/>
    </source>
</evidence>
<evidence type="ECO:0000313" key="1">
    <source>
        <dbReference type="EMBL" id="MDG4976110.1"/>
    </source>
</evidence>
<gene>
    <name evidence="1" type="ORF">OGZ50_05095</name>
</gene>
<dbReference type="Proteomes" id="UP001152598">
    <property type="component" value="Unassembled WGS sequence"/>
</dbReference>
<protein>
    <submittedName>
        <fullName evidence="1">Transcriptional regulator</fullName>
    </submittedName>
</protein>
<dbReference type="RefSeq" id="WP_002819803.1">
    <property type="nucleotide sequence ID" value="NZ_JAOWLV010000002.1"/>
</dbReference>
<reference evidence="1" key="1">
    <citation type="submission" date="2022-10" db="EMBL/GenBank/DDBJ databases">
        <authorList>
            <person name="Turner M.S."/>
            <person name="Huang W."/>
        </authorList>
    </citation>
    <scope>NUCLEOTIDE SEQUENCE</scope>
    <source>
        <strain evidence="1">54</strain>
    </source>
</reference>
<name>A0AAP4DTN0_9LACT</name>
<dbReference type="AlphaFoldDB" id="A0AAP4DTN0"/>
<dbReference type="InterPro" id="IPR010982">
    <property type="entry name" value="Lambda_DNA-bd_dom_sf"/>
</dbReference>
<dbReference type="GO" id="GO:0003677">
    <property type="term" value="F:DNA binding"/>
    <property type="evidence" value="ECO:0007669"/>
    <property type="project" value="InterPro"/>
</dbReference>
<organism evidence="1 2">
    <name type="scientific">Lactococcus lactis</name>
    <dbReference type="NCBI Taxonomy" id="1358"/>
    <lineage>
        <taxon>Bacteria</taxon>
        <taxon>Bacillati</taxon>
        <taxon>Bacillota</taxon>
        <taxon>Bacilli</taxon>
        <taxon>Lactobacillales</taxon>
        <taxon>Streptococcaceae</taxon>
        <taxon>Lactococcus</taxon>
    </lineage>
</organism>
<reference evidence="1" key="2">
    <citation type="journal article" date="2023" name="Food Microbiol.">
        <title>Evaluation of the fermentation potential of lactic acid bacteria isolated from herbs, fruits and vegetables as starter cultures in nut-based milk alternatives.</title>
        <authorList>
            <person name="Huang W."/>
            <person name="Dong A."/>
            <person name="Pham H.T."/>
            <person name="Zhou C."/>
            <person name="Huo Z."/>
            <person name="Watjen A.P."/>
            <person name="Prakash S."/>
            <person name="Bang-Berthelsen C.H."/>
            <person name="Turner M.S."/>
        </authorList>
    </citation>
    <scope>NUCLEOTIDE SEQUENCE</scope>
    <source>
        <strain evidence="1">54</strain>
    </source>
</reference>